<feature type="transmembrane region" description="Helical" evidence="2">
    <location>
        <begin position="470"/>
        <end position="492"/>
    </location>
</feature>
<feature type="transmembrane region" description="Helical" evidence="2">
    <location>
        <begin position="545"/>
        <end position="569"/>
    </location>
</feature>
<feature type="transmembrane region" description="Helical" evidence="2">
    <location>
        <begin position="581"/>
        <end position="600"/>
    </location>
</feature>
<evidence type="ECO:0000259" key="3">
    <source>
        <dbReference type="SMART" id="SM00703"/>
    </source>
</evidence>
<dbReference type="GO" id="GO:0016747">
    <property type="term" value="F:acyltransferase activity, transferring groups other than amino-acyl groups"/>
    <property type="evidence" value="ECO:0007669"/>
    <property type="project" value="InterPro"/>
</dbReference>
<evidence type="ECO:0000256" key="2">
    <source>
        <dbReference type="SAM" id="Phobius"/>
    </source>
</evidence>
<organism evidence="4">
    <name type="scientific">Ixodes ricinus</name>
    <name type="common">Common tick</name>
    <name type="synonym">Acarus ricinus</name>
    <dbReference type="NCBI Taxonomy" id="34613"/>
    <lineage>
        <taxon>Eukaryota</taxon>
        <taxon>Metazoa</taxon>
        <taxon>Ecdysozoa</taxon>
        <taxon>Arthropoda</taxon>
        <taxon>Chelicerata</taxon>
        <taxon>Arachnida</taxon>
        <taxon>Acari</taxon>
        <taxon>Parasitiformes</taxon>
        <taxon>Ixodida</taxon>
        <taxon>Ixodoidea</taxon>
        <taxon>Ixodidae</taxon>
        <taxon>Ixodinae</taxon>
        <taxon>Ixodes</taxon>
    </lineage>
</organism>
<dbReference type="InterPro" id="IPR002656">
    <property type="entry name" value="Acyl_transf_3_dom"/>
</dbReference>
<feature type="non-terminal residue" evidence="4">
    <location>
        <position position="1"/>
    </location>
</feature>
<evidence type="ECO:0000313" key="4">
    <source>
        <dbReference type="EMBL" id="JAB81187.1"/>
    </source>
</evidence>
<feature type="transmembrane region" description="Helical" evidence="2">
    <location>
        <begin position="174"/>
        <end position="196"/>
    </location>
</feature>
<dbReference type="InterPro" id="IPR006621">
    <property type="entry name" value="Nose-resist-to-fluoxetine_N"/>
</dbReference>
<dbReference type="Pfam" id="PF01757">
    <property type="entry name" value="Acyl_transf_3"/>
    <property type="match status" value="1"/>
</dbReference>
<evidence type="ECO:0000256" key="1">
    <source>
        <dbReference type="SAM" id="MobiDB-lite"/>
    </source>
</evidence>
<dbReference type="SMART" id="SM00703">
    <property type="entry name" value="NRF"/>
    <property type="match status" value="1"/>
</dbReference>
<keyword evidence="2" id="KW-0472">Membrane</keyword>
<sequence length="670" mass="75581">SKFMPAVTDQISGPELSVPCSASLLKMYFALKNKDAWAIRMALSNGLIPNNVLEGSVVNLGSYEQCLKTRAYNQLNKVSFKGQYCSLRIVPNKERLERLVSRFQAIGELTGRFNPLTRTTNEKFAAQDFRTGLCTPSTCTTLDLNRFMSKVLGQYGINGTVTGCRTDDPKKVTVLQVTSIAILGTICFIVAIATVAEWTIERRTGGDEKFKVGTPLKMLLFFSAISNTRHLLRTENTEKNKPLLFLGGFKVILIFWVIYGHAYIMVQLEFAHSVFTIGDVTRKVASQVIPNGFLSVSTFLFLSGFALTHAVLSARQALLKQNLVVVFFIGVAKRYFRLTFPIIGVILCTFLLPLLVDGPADQDFFASEINGCINRWWTVFVHVNNFNPMNNMCLQHLWYVSADMQIFLVVALPLTLLFIKHPKTAFAVSCVVALVFCVLTTLQIYFWDVAYAMTLGTNDQKKTFQSLEFIYYRPFTHVGTYILGLIAGYLALDHKKSTIHPVIQASQWLLSIALASFVMFVTVPWNRGHLPNEVINAVYGGFHRLIWAAALIWPSYACATGHGGILNGFFAWKALRPISRLTYCIYLVHLWFFLVKMGSLKTNFDLAEYLQLMTSLGIFCFSIFFGYLLFLCFECPAFHIQKMIFDKPRPENTPQDKKSIYENGAEKSRL</sequence>
<feature type="transmembrane region" description="Helical" evidence="2">
    <location>
        <begin position="612"/>
        <end position="633"/>
    </location>
</feature>
<dbReference type="InterPro" id="IPR052728">
    <property type="entry name" value="O2_lipid_transport_reg"/>
</dbReference>
<dbReference type="PANTHER" id="PTHR11161:SF0">
    <property type="entry name" value="O-ACYLTRANSFERASE LIKE PROTEIN"/>
    <property type="match status" value="1"/>
</dbReference>
<dbReference type="PANTHER" id="PTHR11161">
    <property type="entry name" value="O-ACYLTRANSFERASE"/>
    <property type="match status" value="1"/>
</dbReference>
<feature type="transmembrane region" description="Helical" evidence="2">
    <location>
        <begin position="397"/>
        <end position="419"/>
    </location>
</feature>
<feature type="transmembrane region" description="Helical" evidence="2">
    <location>
        <begin position="508"/>
        <end position="525"/>
    </location>
</feature>
<feature type="transmembrane region" description="Helical" evidence="2">
    <location>
        <begin position="292"/>
        <end position="314"/>
    </location>
</feature>
<dbReference type="EMBL" id="GANP01003281">
    <property type="protein sequence ID" value="JAB81187.1"/>
    <property type="molecule type" value="mRNA"/>
</dbReference>
<feature type="transmembrane region" description="Helical" evidence="2">
    <location>
        <begin position="335"/>
        <end position="356"/>
    </location>
</feature>
<name>V5HXL3_IXORI</name>
<accession>V5HXL3</accession>
<feature type="transmembrane region" description="Helical" evidence="2">
    <location>
        <begin position="244"/>
        <end position="266"/>
    </location>
</feature>
<feature type="transmembrane region" description="Helical" evidence="2">
    <location>
        <begin position="426"/>
        <end position="447"/>
    </location>
</feature>
<keyword evidence="2" id="KW-0812">Transmembrane</keyword>
<keyword evidence="2" id="KW-1133">Transmembrane helix</keyword>
<proteinExistence type="evidence at transcript level"/>
<feature type="region of interest" description="Disordered" evidence="1">
    <location>
        <begin position="649"/>
        <end position="670"/>
    </location>
</feature>
<protein>
    <submittedName>
        <fullName evidence="4">Putative conserved plasma membrane protein</fullName>
    </submittedName>
</protein>
<feature type="domain" description="Nose resistant-to-fluoxetine protein N-terminal" evidence="3">
    <location>
        <begin position="17"/>
        <end position="166"/>
    </location>
</feature>
<dbReference type="Pfam" id="PF20146">
    <property type="entry name" value="NRF"/>
    <property type="match status" value="1"/>
</dbReference>
<dbReference type="AlphaFoldDB" id="V5HXL3"/>
<reference evidence="4" key="1">
    <citation type="journal article" date="2015" name="Sci. Rep.">
        <title>Tissue- and time-dependent transcription in Ixodes ricinus salivary glands and midguts when blood feeding on the vertebrate host.</title>
        <authorList>
            <person name="Kotsyfakis M."/>
            <person name="Schwarz A."/>
            <person name="Erhart J."/>
            <person name="Ribeiro J.M."/>
        </authorList>
    </citation>
    <scope>NUCLEOTIDE SEQUENCE</scope>
    <source>
        <tissue evidence="4">Salivary gland and midgut</tissue>
    </source>
</reference>